<keyword evidence="6 7" id="KW-0472">Membrane</keyword>
<comment type="subcellular location">
    <subcellularLocation>
        <location evidence="1">Cell membrane</location>
        <topology evidence="1">Multi-pass membrane protein</topology>
    </subcellularLocation>
</comment>
<sequence>MSQHTSKNKILIGIIALAVIARLTVSTSPAIAVIGHAFPHASATQVESVATIGDLAAAISALIFGKLLDHWTFKRLAIISVTILAVGGLSPLIWHTSITNLLIAGFMAGLGAGGITTILPSLQSYIYSGESLANMLGRVVALENGSSMVLLFLGGLLASQYWLHNYYLFFLALISLVIVIWALPRTHPGQEEDNVTQLQPAVMSKQTIISIIAYLITASLMVFLEAVLYNKNAIYIQHFHLGSPALSGQIIMLDGAAAIVVGVTLKWIRRFFKQYLLAACFAANTIGGILLLVWHNTWSIGLATFIIGGASATMLTTVPYILSTLATAKRYPLVMGFFSAITSLGFSSSALVFNNVVPIFSKHILQGTYQLQIIIALAMTIILLLTANRSQLKKVLIK</sequence>
<accession>A0A3R6ZEG7</accession>
<evidence type="ECO:0000313" key="9">
    <source>
        <dbReference type="EMBL" id="RHW52073.1"/>
    </source>
</evidence>
<dbReference type="InterPro" id="IPR036259">
    <property type="entry name" value="MFS_trans_sf"/>
</dbReference>
<evidence type="ECO:0000256" key="7">
    <source>
        <dbReference type="SAM" id="Phobius"/>
    </source>
</evidence>
<name>A0A3R6ZEG7_9LACO</name>
<protein>
    <recommendedName>
        <fullName evidence="8">Major facilitator superfamily (MFS) profile domain-containing protein</fullName>
    </recommendedName>
</protein>
<evidence type="ECO:0000256" key="4">
    <source>
        <dbReference type="ARBA" id="ARBA00022692"/>
    </source>
</evidence>
<feature type="transmembrane region" description="Helical" evidence="7">
    <location>
        <begin position="139"/>
        <end position="158"/>
    </location>
</feature>
<comment type="caution">
    <text evidence="9">The sequence shown here is derived from an EMBL/GenBank/DDBJ whole genome shotgun (WGS) entry which is preliminary data.</text>
</comment>
<evidence type="ECO:0000256" key="5">
    <source>
        <dbReference type="ARBA" id="ARBA00022989"/>
    </source>
</evidence>
<feature type="transmembrane region" description="Helical" evidence="7">
    <location>
        <begin position="300"/>
        <end position="322"/>
    </location>
</feature>
<feature type="transmembrane region" description="Helical" evidence="7">
    <location>
        <begin position="334"/>
        <end position="357"/>
    </location>
</feature>
<keyword evidence="5 7" id="KW-1133">Transmembrane helix</keyword>
<feature type="transmembrane region" description="Helical" evidence="7">
    <location>
        <begin position="208"/>
        <end position="229"/>
    </location>
</feature>
<dbReference type="SUPFAM" id="SSF103473">
    <property type="entry name" value="MFS general substrate transporter"/>
    <property type="match status" value="1"/>
</dbReference>
<evidence type="ECO:0000256" key="3">
    <source>
        <dbReference type="ARBA" id="ARBA00022475"/>
    </source>
</evidence>
<dbReference type="Proteomes" id="UP000284109">
    <property type="component" value="Unassembled WGS sequence"/>
</dbReference>
<dbReference type="InterPro" id="IPR050189">
    <property type="entry name" value="MFS_Efflux_Transporters"/>
</dbReference>
<dbReference type="RefSeq" id="WP_118899787.1">
    <property type="nucleotide sequence ID" value="NZ_QOCR01000001.1"/>
</dbReference>
<feature type="transmembrane region" description="Helical" evidence="7">
    <location>
        <begin position="76"/>
        <end position="95"/>
    </location>
</feature>
<evidence type="ECO:0000256" key="6">
    <source>
        <dbReference type="ARBA" id="ARBA00023136"/>
    </source>
</evidence>
<dbReference type="OrthoDB" id="2289467at2"/>
<dbReference type="Pfam" id="PF07690">
    <property type="entry name" value="MFS_1"/>
    <property type="match status" value="1"/>
</dbReference>
<dbReference type="GO" id="GO:0005886">
    <property type="term" value="C:plasma membrane"/>
    <property type="evidence" value="ECO:0007669"/>
    <property type="project" value="UniProtKB-SubCell"/>
</dbReference>
<evidence type="ECO:0000256" key="1">
    <source>
        <dbReference type="ARBA" id="ARBA00004651"/>
    </source>
</evidence>
<feature type="transmembrane region" description="Helical" evidence="7">
    <location>
        <begin position="369"/>
        <end position="388"/>
    </location>
</feature>
<dbReference type="PROSITE" id="PS50850">
    <property type="entry name" value="MFS"/>
    <property type="match status" value="1"/>
</dbReference>
<dbReference type="EMBL" id="QOCR01000001">
    <property type="protein sequence ID" value="RHW52073.1"/>
    <property type="molecule type" value="Genomic_DNA"/>
</dbReference>
<evidence type="ECO:0000313" key="10">
    <source>
        <dbReference type="Proteomes" id="UP000284109"/>
    </source>
</evidence>
<keyword evidence="2" id="KW-0813">Transport</keyword>
<keyword evidence="10" id="KW-1185">Reference proteome</keyword>
<evidence type="ECO:0000259" key="8">
    <source>
        <dbReference type="PROSITE" id="PS50850"/>
    </source>
</evidence>
<evidence type="ECO:0000256" key="2">
    <source>
        <dbReference type="ARBA" id="ARBA00022448"/>
    </source>
</evidence>
<keyword evidence="4 7" id="KW-0812">Transmembrane</keyword>
<dbReference type="InterPro" id="IPR020846">
    <property type="entry name" value="MFS_dom"/>
</dbReference>
<keyword evidence="3" id="KW-1003">Cell membrane</keyword>
<feature type="transmembrane region" description="Helical" evidence="7">
    <location>
        <begin position="101"/>
        <end position="127"/>
    </location>
</feature>
<dbReference type="Gene3D" id="1.20.1250.20">
    <property type="entry name" value="MFS general substrate transporter like domains"/>
    <property type="match status" value="1"/>
</dbReference>
<feature type="transmembrane region" description="Helical" evidence="7">
    <location>
        <begin position="164"/>
        <end position="183"/>
    </location>
</feature>
<dbReference type="InterPro" id="IPR011701">
    <property type="entry name" value="MFS"/>
</dbReference>
<dbReference type="AlphaFoldDB" id="A0A3R6ZEG7"/>
<dbReference type="PANTHER" id="PTHR43124">
    <property type="entry name" value="PURINE EFFLUX PUMP PBUE"/>
    <property type="match status" value="1"/>
</dbReference>
<organism evidence="9 10">
    <name type="scientific">Bombilactobacillus bombi</name>
    <dbReference type="NCBI Taxonomy" id="1303590"/>
    <lineage>
        <taxon>Bacteria</taxon>
        <taxon>Bacillati</taxon>
        <taxon>Bacillota</taxon>
        <taxon>Bacilli</taxon>
        <taxon>Lactobacillales</taxon>
        <taxon>Lactobacillaceae</taxon>
        <taxon>Bombilactobacillus</taxon>
    </lineage>
</organism>
<gene>
    <name evidence="9" type="ORF">DS831_01725</name>
</gene>
<dbReference type="GO" id="GO:0022857">
    <property type="term" value="F:transmembrane transporter activity"/>
    <property type="evidence" value="ECO:0007669"/>
    <property type="project" value="InterPro"/>
</dbReference>
<proteinExistence type="predicted"/>
<feature type="domain" description="Major facilitator superfamily (MFS) profile" evidence="8">
    <location>
        <begin position="1"/>
        <end position="391"/>
    </location>
</feature>
<feature type="transmembrane region" description="Helical" evidence="7">
    <location>
        <begin position="275"/>
        <end position="294"/>
    </location>
</feature>
<dbReference type="PANTHER" id="PTHR43124:SF3">
    <property type="entry name" value="CHLORAMPHENICOL EFFLUX PUMP RV0191"/>
    <property type="match status" value="1"/>
</dbReference>
<reference evidence="9 10" key="1">
    <citation type="submission" date="2018-07" db="EMBL/GenBank/DDBJ databases">
        <title>Genome sequences of six Lactobacillus spp. isolated from bumble bee guts.</title>
        <authorList>
            <person name="Motta E.V.S."/>
            <person name="Moran N.A."/>
        </authorList>
    </citation>
    <scope>NUCLEOTIDE SEQUENCE [LARGE SCALE GENOMIC DNA]</scope>
    <source>
        <strain evidence="9 10">BI-1.1</strain>
    </source>
</reference>